<sequence>MWTVFHRYISSNNRHSLSPNNSSSNSNSNSNSSNSSSFSKHSQNHSNIVNYSLPALSAARYAGPSAVTSGAAGALPPSDYHRIRYLPHQQLQPQQHGQHVQQPPPPSHLMSSASGALVGGGHKSYAPASLPLDLGSHMASSLGGLVIPDQHVALSAMSGSFLPHNLPPGAGGYGKFLPLGGAGMGPSAGGNSLGVIGGPQYLRRPVL</sequence>
<feature type="region of interest" description="Disordered" evidence="1">
    <location>
        <begin position="91"/>
        <end position="116"/>
    </location>
</feature>
<accession>A0A182IL40</accession>
<dbReference type="EnsemblMetazoa" id="AATE001190-RA">
    <property type="protein sequence ID" value="AATE001190-PA.1"/>
    <property type="gene ID" value="AATE001190"/>
</dbReference>
<evidence type="ECO:0000313" key="2">
    <source>
        <dbReference type="EnsemblMetazoa" id="AATE001190-PA.1"/>
    </source>
</evidence>
<dbReference type="AlphaFoldDB" id="A0A182IL40"/>
<dbReference type="STRING" id="41427.A0A182IL40"/>
<dbReference type="VEuPathDB" id="VectorBase:AATE001190"/>
<reference evidence="2" key="1">
    <citation type="submission" date="2022-08" db="UniProtKB">
        <authorList>
            <consortium name="EnsemblMetazoa"/>
        </authorList>
    </citation>
    <scope>IDENTIFICATION</scope>
    <source>
        <strain evidence="2">EBRO</strain>
    </source>
</reference>
<feature type="compositionally biased region" description="Low complexity" evidence="1">
    <location>
        <begin position="91"/>
        <end position="101"/>
    </location>
</feature>
<feature type="region of interest" description="Disordered" evidence="1">
    <location>
        <begin position="12"/>
        <end position="43"/>
    </location>
</feature>
<proteinExistence type="predicted"/>
<name>A0A182IL40_ANOAO</name>
<organism evidence="2">
    <name type="scientific">Anopheles atroparvus</name>
    <name type="common">European mosquito</name>
    <dbReference type="NCBI Taxonomy" id="41427"/>
    <lineage>
        <taxon>Eukaryota</taxon>
        <taxon>Metazoa</taxon>
        <taxon>Ecdysozoa</taxon>
        <taxon>Arthropoda</taxon>
        <taxon>Hexapoda</taxon>
        <taxon>Insecta</taxon>
        <taxon>Pterygota</taxon>
        <taxon>Neoptera</taxon>
        <taxon>Endopterygota</taxon>
        <taxon>Diptera</taxon>
        <taxon>Nematocera</taxon>
        <taxon>Culicoidea</taxon>
        <taxon>Culicidae</taxon>
        <taxon>Anophelinae</taxon>
        <taxon>Anopheles</taxon>
    </lineage>
</organism>
<evidence type="ECO:0000256" key="1">
    <source>
        <dbReference type="SAM" id="MobiDB-lite"/>
    </source>
</evidence>
<protein>
    <submittedName>
        <fullName evidence="2">Uncharacterized protein</fullName>
    </submittedName>
</protein>